<proteinExistence type="inferred from homology"/>
<dbReference type="InterPro" id="IPR018950">
    <property type="entry name" value="DiS-bond_isomerase_DsbC/G_N"/>
</dbReference>
<dbReference type="SUPFAM" id="SSF52833">
    <property type="entry name" value="Thioredoxin-like"/>
    <property type="match status" value="1"/>
</dbReference>
<dbReference type="AlphaFoldDB" id="A0AAW8JCR3"/>
<dbReference type="SUPFAM" id="SSF54423">
    <property type="entry name" value="DsbC/DsbG N-terminal domain-like"/>
    <property type="match status" value="1"/>
</dbReference>
<feature type="domain" description="Thioredoxin-like fold" evidence="9">
    <location>
        <begin position="107"/>
        <end position="227"/>
    </location>
</feature>
<evidence type="ECO:0000313" key="11">
    <source>
        <dbReference type="Proteomes" id="UP001243844"/>
    </source>
</evidence>
<organism evidence="10 11">
    <name type="scientific">Acinetobacter rudis</name>
    <dbReference type="NCBI Taxonomy" id="632955"/>
    <lineage>
        <taxon>Bacteria</taxon>
        <taxon>Pseudomonadati</taxon>
        <taxon>Pseudomonadota</taxon>
        <taxon>Gammaproteobacteria</taxon>
        <taxon>Moraxellales</taxon>
        <taxon>Moraxellaceae</taxon>
        <taxon>Acinetobacter</taxon>
    </lineage>
</organism>
<reference evidence="10" key="1">
    <citation type="submission" date="2023-08" db="EMBL/GenBank/DDBJ databases">
        <title>Emergence of clinically-relevant ST2 carbapenem-resistant Acinetobacter baumannii strains in hospital sewages in Zhejiang, East of China.</title>
        <authorList>
            <person name="Kaichao C."/>
            <person name="Zhang R."/>
        </authorList>
    </citation>
    <scope>NUCLEOTIDE SEQUENCE</scope>
    <source>
        <strain evidence="10">M-RB-37</strain>
    </source>
</reference>
<evidence type="ECO:0000256" key="3">
    <source>
        <dbReference type="ARBA" id="ARBA00022729"/>
    </source>
</evidence>
<comment type="function">
    <text evidence="7">Required for disulfide bond formation in some periplasmic proteins. Acts by transferring its disulfide bond to other proteins and is reduced in the process.</text>
</comment>
<dbReference type="InterPro" id="IPR036249">
    <property type="entry name" value="Thioredoxin-like_sf"/>
</dbReference>
<feature type="signal peptide" evidence="7">
    <location>
        <begin position="1"/>
        <end position="20"/>
    </location>
</feature>
<dbReference type="InterPro" id="IPR033954">
    <property type="entry name" value="DiS-bond_Isoase_DsbC/G"/>
</dbReference>
<comment type="subcellular location">
    <subcellularLocation>
        <location evidence="1 7">Periplasm</location>
    </subcellularLocation>
</comment>
<dbReference type="Pfam" id="PF13098">
    <property type="entry name" value="Thioredoxin_2"/>
    <property type="match status" value="1"/>
</dbReference>
<comment type="caution">
    <text evidence="10">The sequence shown here is derived from an EMBL/GenBank/DDBJ whole genome shotgun (WGS) entry which is preliminary data.</text>
</comment>
<keyword evidence="5" id="KW-1015">Disulfide bond</keyword>
<dbReference type="RefSeq" id="WP_308974840.1">
    <property type="nucleotide sequence ID" value="NZ_JAVIDL010000025.1"/>
</dbReference>
<evidence type="ECO:0000256" key="6">
    <source>
        <dbReference type="ARBA" id="ARBA00023284"/>
    </source>
</evidence>
<sequence length="233" mass="25781">MLKKMLTFALLFSAAGVSFADINTLKTRLAQQYPNVKITHLQPTEMSGLYSAIMDNQVVYVNEQAQHLFVGSMIRLKDHRNLTKDLVIEAGRIDVKQLPLQDAIKTVKGNGQRQLVVFSDPNCPYCKTLDQNLQQLNNVTIYTFPYPLKAQSIIPSKQVWCSSSPAFAWSNLMQKGIQPSAAANCATPIERNLALGEQLGLVGTPAIIFANGHKVMGAYSAAEIEQLWKQMGL</sequence>
<dbReference type="CDD" id="cd03020">
    <property type="entry name" value="DsbA_DsbC_DsbG"/>
    <property type="match status" value="1"/>
</dbReference>
<dbReference type="InterPro" id="IPR051470">
    <property type="entry name" value="Thiol:disulfide_interchange"/>
</dbReference>
<evidence type="ECO:0000256" key="2">
    <source>
        <dbReference type="ARBA" id="ARBA00009813"/>
    </source>
</evidence>
<dbReference type="InterPro" id="IPR012336">
    <property type="entry name" value="Thioredoxin-like_fold"/>
</dbReference>
<dbReference type="PANTHER" id="PTHR35272">
    <property type="entry name" value="THIOL:DISULFIDE INTERCHANGE PROTEIN DSBC-RELATED"/>
    <property type="match status" value="1"/>
</dbReference>
<keyword evidence="3 7" id="KW-0732">Signal</keyword>
<dbReference type="InterPro" id="IPR009094">
    <property type="entry name" value="DiS-bond_isomerase_DsbC/G_N_sf"/>
</dbReference>
<gene>
    <name evidence="10" type="ORF">RFH47_12240</name>
</gene>
<dbReference type="GO" id="GO:0042597">
    <property type="term" value="C:periplasmic space"/>
    <property type="evidence" value="ECO:0007669"/>
    <property type="project" value="UniProtKB-SubCell"/>
</dbReference>
<accession>A0AAW8JCR3</accession>
<evidence type="ECO:0000256" key="4">
    <source>
        <dbReference type="ARBA" id="ARBA00022764"/>
    </source>
</evidence>
<dbReference type="Gene3D" id="3.10.450.70">
    <property type="entry name" value="Disulphide bond isomerase, DsbC/G, N-terminal"/>
    <property type="match status" value="1"/>
</dbReference>
<dbReference type="Pfam" id="PF10411">
    <property type="entry name" value="DsbC_N"/>
    <property type="match status" value="1"/>
</dbReference>
<dbReference type="InterPro" id="IPR017937">
    <property type="entry name" value="Thioredoxin_CS"/>
</dbReference>
<evidence type="ECO:0000256" key="5">
    <source>
        <dbReference type="ARBA" id="ARBA00023157"/>
    </source>
</evidence>
<protein>
    <recommendedName>
        <fullName evidence="7">Thiol:disulfide interchange protein</fullName>
    </recommendedName>
</protein>
<evidence type="ECO:0000256" key="1">
    <source>
        <dbReference type="ARBA" id="ARBA00004418"/>
    </source>
</evidence>
<dbReference type="EMBL" id="JAVIDL010000025">
    <property type="protein sequence ID" value="MDQ8936486.1"/>
    <property type="molecule type" value="Genomic_DNA"/>
</dbReference>
<evidence type="ECO:0000256" key="7">
    <source>
        <dbReference type="RuleBase" id="RU364038"/>
    </source>
</evidence>
<dbReference type="Proteomes" id="UP001243844">
    <property type="component" value="Unassembled WGS sequence"/>
</dbReference>
<keyword evidence="6 7" id="KW-0676">Redox-active center</keyword>
<evidence type="ECO:0000259" key="9">
    <source>
        <dbReference type="Pfam" id="PF13098"/>
    </source>
</evidence>
<feature type="domain" description="Disulphide bond isomerase DsbC/G N-terminal" evidence="8">
    <location>
        <begin position="19"/>
        <end position="83"/>
    </location>
</feature>
<dbReference type="PANTHER" id="PTHR35272:SF3">
    <property type="entry name" value="THIOL:DISULFIDE INTERCHANGE PROTEIN DSBC"/>
    <property type="match status" value="1"/>
</dbReference>
<name>A0AAW8JCR3_9GAMM</name>
<keyword evidence="4 7" id="KW-0574">Periplasm</keyword>
<feature type="chain" id="PRO_5043110513" description="Thiol:disulfide interchange protein" evidence="7">
    <location>
        <begin position="21"/>
        <end position="233"/>
    </location>
</feature>
<dbReference type="Gene3D" id="3.40.30.10">
    <property type="entry name" value="Glutaredoxin"/>
    <property type="match status" value="1"/>
</dbReference>
<evidence type="ECO:0000259" key="8">
    <source>
        <dbReference type="Pfam" id="PF10411"/>
    </source>
</evidence>
<dbReference type="PROSITE" id="PS00194">
    <property type="entry name" value="THIOREDOXIN_1"/>
    <property type="match status" value="1"/>
</dbReference>
<comment type="similarity">
    <text evidence="2 7">Belongs to the thioredoxin family. DsbC subfamily.</text>
</comment>
<evidence type="ECO:0000313" key="10">
    <source>
        <dbReference type="EMBL" id="MDQ8936486.1"/>
    </source>
</evidence>